<dbReference type="AlphaFoldDB" id="A0A507EHP7"/>
<feature type="compositionally biased region" description="Low complexity" evidence="4">
    <location>
        <begin position="278"/>
        <end position="289"/>
    </location>
</feature>
<feature type="domain" description="RRM" evidence="5">
    <location>
        <begin position="75"/>
        <end position="150"/>
    </location>
</feature>
<comment type="caution">
    <text evidence="6">The sequence shown here is derived from an EMBL/GenBank/DDBJ whole genome shotgun (WGS) entry which is preliminary data.</text>
</comment>
<dbReference type="Proteomes" id="UP000318582">
    <property type="component" value="Unassembled WGS sequence"/>
</dbReference>
<dbReference type="SUPFAM" id="SSF54928">
    <property type="entry name" value="RNA-binding domain, RBD"/>
    <property type="match status" value="1"/>
</dbReference>
<sequence>MSKKGSKKGVAMSLNDFLAADEFGSSWADDVADLPSAPAAAVQTFSSDSRGYAYDSGAAGGDGRPQGQLPTSPPWTCFIGNLAYDTSDRDLATLFGALRVKNIRLLSDHDGKPKGFGYVEFEDRDSLVEALKLSGESVMRRNIRIDVAEPPKRDGRPERGGDFDRPDRSAELDSAWRRPETGPPAPRPDRGFGGDRGFDRGGDRDRGFGGGFRRDEGQGGGRFGDDRRGGDRGFGGDRGDRGFGGGDRGGDRGFGGRSDAAPTERKKLVLLPRTTPVADAEAAKAPAAPAKEDEKTSTEPKKPKSNPFGAAKPRDENEIMKQVEERLQKREAEKKAEAEAAAKKAEEEAATKKKEQEEQRKAEAERKEAERAAAKEAEEKAKKEQSEKAAATAATAAAARPAAPARSGSAKSLATEESRADTASSWRRDAPVKPAAARGSFRGGRGGRAAGGPSREISRENSREGDSSAPSNSNGNNKRDNKGPRQPKPLPTLEKEQVKLESQNVFDLLGDE</sequence>
<gene>
    <name evidence="6" type="ORF">PhCBS80983_g00009</name>
</gene>
<dbReference type="InterPro" id="IPR000504">
    <property type="entry name" value="RRM_dom"/>
</dbReference>
<dbReference type="InterPro" id="IPR012677">
    <property type="entry name" value="Nucleotide-bd_a/b_plait_sf"/>
</dbReference>
<keyword evidence="7" id="KW-1185">Reference proteome</keyword>
<dbReference type="EMBL" id="QEAQ01000001">
    <property type="protein sequence ID" value="TPX62816.1"/>
    <property type="molecule type" value="Genomic_DNA"/>
</dbReference>
<evidence type="ECO:0000259" key="5">
    <source>
        <dbReference type="PROSITE" id="PS50102"/>
    </source>
</evidence>
<proteinExistence type="predicted"/>
<dbReference type="PROSITE" id="PS50102">
    <property type="entry name" value="RRM"/>
    <property type="match status" value="1"/>
</dbReference>
<dbReference type="PANTHER" id="PTHR23236:SF119">
    <property type="entry name" value="NUCLEAR RNA-BINDING PROTEIN SART-3"/>
    <property type="match status" value="1"/>
</dbReference>
<evidence type="ECO:0000313" key="7">
    <source>
        <dbReference type="Proteomes" id="UP000318582"/>
    </source>
</evidence>
<keyword evidence="1" id="KW-0677">Repeat</keyword>
<feature type="compositionally biased region" description="Basic and acidic residues" evidence="4">
    <location>
        <begin position="290"/>
        <end position="302"/>
    </location>
</feature>
<feature type="compositionally biased region" description="Gly residues" evidence="4">
    <location>
        <begin position="242"/>
        <end position="256"/>
    </location>
</feature>
<dbReference type="Pfam" id="PF00076">
    <property type="entry name" value="RRM_1"/>
    <property type="match status" value="1"/>
</dbReference>
<dbReference type="GO" id="GO:0003723">
    <property type="term" value="F:RNA binding"/>
    <property type="evidence" value="ECO:0007669"/>
    <property type="project" value="UniProtKB-UniRule"/>
</dbReference>
<reference evidence="6 7" key="1">
    <citation type="journal article" date="2019" name="Sci. Rep.">
        <title>Comparative genomics of chytrid fungi reveal insights into the obligate biotrophic and pathogenic lifestyle of Synchytrium endobioticum.</title>
        <authorList>
            <person name="van de Vossenberg B.T.L.H."/>
            <person name="Warris S."/>
            <person name="Nguyen H.D.T."/>
            <person name="van Gent-Pelzer M.P.E."/>
            <person name="Joly D.L."/>
            <person name="van de Geest H.C."/>
            <person name="Bonants P.J.M."/>
            <person name="Smith D.S."/>
            <person name="Levesque C.A."/>
            <person name="van der Lee T.A.J."/>
        </authorList>
    </citation>
    <scope>NUCLEOTIDE SEQUENCE [LARGE SCALE GENOMIC DNA]</scope>
    <source>
        <strain evidence="6 7">CBS 809.83</strain>
    </source>
</reference>
<dbReference type="STRING" id="109895.A0A507EHP7"/>
<evidence type="ECO:0000256" key="2">
    <source>
        <dbReference type="ARBA" id="ARBA00022884"/>
    </source>
</evidence>
<dbReference type="SMART" id="SM00360">
    <property type="entry name" value="RRM"/>
    <property type="match status" value="1"/>
</dbReference>
<evidence type="ECO:0000256" key="4">
    <source>
        <dbReference type="SAM" id="MobiDB-lite"/>
    </source>
</evidence>
<evidence type="ECO:0000256" key="1">
    <source>
        <dbReference type="ARBA" id="ARBA00022737"/>
    </source>
</evidence>
<dbReference type="PANTHER" id="PTHR23236">
    <property type="entry name" value="EUKARYOTIC TRANSLATION INITIATION FACTOR 4B/4H"/>
    <property type="match status" value="1"/>
</dbReference>
<dbReference type="InterPro" id="IPR035979">
    <property type="entry name" value="RBD_domain_sf"/>
</dbReference>
<feature type="compositionally biased region" description="Basic and acidic residues" evidence="4">
    <location>
        <begin position="456"/>
        <end position="466"/>
    </location>
</feature>
<accession>A0A507EHP7</accession>
<organism evidence="6 7">
    <name type="scientific">Powellomyces hirtus</name>
    <dbReference type="NCBI Taxonomy" id="109895"/>
    <lineage>
        <taxon>Eukaryota</taxon>
        <taxon>Fungi</taxon>
        <taxon>Fungi incertae sedis</taxon>
        <taxon>Chytridiomycota</taxon>
        <taxon>Chytridiomycota incertae sedis</taxon>
        <taxon>Chytridiomycetes</taxon>
        <taxon>Spizellomycetales</taxon>
        <taxon>Powellomycetaceae</taxon>
        <taxon>Powellomyces</taxon>
    </lineage>
</organism>
<evidence type="ECO:0000313" key="6">
    <source>
        <dbReference type="EMBL" id="TPX62816.1"/>
    </source>
</evidence>
<feature type="compositionally biased region" description="Basic and acidic residues" evidence="4">
    <location>
        <begin position="312"/>
        <end position="387"/>
    </location>
</feature>
<feature type="compositionally biased region" description="Low complexity" evidence="4">
    <location>
        <begin position="388"/>
        <end position="407"/>
    </location>
</feature>
<keyword evidence="2 3" id="KW-0694">RNA-binding</keyword>
<evidence type="ECO:0000256" key="3">
    <source>
        <dbReference type="PROSITE-ProRule" id="PRU00176"/>
    </source>
</evidence>
<name>A0A507EHP7_9FUNG</name>
<dbReference type="Gene3D" id="3.30.70.330">
    <property type="match status" value="1"/>
</dbReference>
<feature type="compositionally biased region" description="Basic and acidic residues" evidence="4">
    <location>
        <begin position="187"/>
        <end position="241"/>
    </location>
</feature>
<feature type="compositionally biased region" description="Basic and acidic residues" evidence="4">
    <location>
        <begin position="414"/>
        <end position="431"/>
    </location>
</feature>
<feature type="compositionally biased region" description="Basic and acidic residues" evidence="4">
    <location>
        <begin position="146"/>
        <end position="180"/>
    </location>
</feature>
<feature type="compositionally biased region" description="Gly residues" evidence="4">
    <location>
        <begin position="441"/>
        <end position="450"/>
    </location>
</feature>
<protein>
    <recommendedName>
        <fullName evidence="5">RRM domain-containing protein</fullName>
    </recommendedName>
</protein>
<feature type="region of interest" description="Disordered" evidence="4">
    <location>
        <begin position="146"/>
        <end position="512"/>
    </location>
</feature>